<feature type="transmembrane region" description="Helical" evidence="21">
    <location>
        <begin position="215"/>
        <end position="236"/>
    </location>
</feature>
<evidence type="ECO:0000256" key="14">
    <source>
        <dbReference type="ARBA" id="ARBA00023125"/>
    </source>
</evidence>
<dbReference type="Gene3D" id="1.20.58.420">
    <property type="entry name" value="AHSP"/>
    <property type="match status" value="1"/>
</dbReference>
<dbReference type="GO" id="GO:0098826">
    <property type="term" value="C:endoplasmic reticulum tubular network membrane"/>
    <property type="evidence" value="ECO:0007669"/>
    <property type="project" value="UniProtKB-ARBA"/>
</dbReference>
<dbReference type="AlphaFoldDB" id="A0AAN8QBL0"/>
<keyword evidence="9" id="KW-0256">Endoplasmic reticulum</keyword>
<evidence type="ECO:0000256" key="20">
    <source>
        <dbReference type="SAM" id="MobiDB-lite"/>
    </source>
</evidence>
<organism evidence="24 25">
    <name type="scientific">Coregonus suidteri</name>
    <dbReference type="NCBI Taxonomy" id="861788"/>
    <lineage>
        <taxon>Eukaryota</taxon>
        <taxon>Metazoa</taxon>
        <taxon>Chordata</taxon>
        <taxon>Craniata</taxon>
        <taxon>Vertebrata</taxon>
        <taxon>Euteleostomi</taxon>
        <taxon>Actinopterygii</taxon>
        <taxon>Neopterygii</taxon>
        <taxon>Teleostei</taxon>
        <taxon>Protacanthopterygii</taxon>
        <taxon>Salmoniformes</taxon>
        <taxon>Salmonidae</taxon>
        <taxon>Coregoninae</taxon>
        <taxon>Coregonus</taxon>
    </lineage>
</organism>
<evidence type="ECO:0000256" key="13">
    <source>
        <dbReference type="ARBA" id="ARBA00023034"/>
    </source>
</evidence>
<keyword evidence="13" id="KW-0333">Golgi apparatus</keyword>
<feature type="transmembrane region" description="Helical" evidence="21">
    <location>
        <begin position="283"/>
        <end position="303"/>
    </location>
</feature>
<dbReference type="GO" id="GO:0006888">
    <property type="term" value="P:endoplasmic reticulum to Golgi vesicle-mediated transport"/>
    <property type="evidence" value="ECO:0007669"/>
    <property type="project" value="InterPro"/>
</dbReference>
<dbReference type="InterPro" id="IPR036543">
    <property type="entry name" value="Guanylate-bd_C_sf"/>
</dbReference>
<dbReference type="InterPro" id="IPR030456">
    <property type="entry name" value="TF_fork_head_CS_2"/>
</dbReference>
<dbReference type="GO" id="GO:0005525">
    <property type="term" value="F:GTP binding"/>
    <property type="evidence" value="ECO:0007669"/>
    <property type="project" value="UniProtKB-KW"/>
</dbReference>
<dbReference type="PROSITE" id="PS00657">
    <property type="entry name" value="FORK_HEAD_1"/>
    <property type="match status" value="1"/>
</dbReference>
<evidence type="ECO:0000256" key="5">
    <source>
        <dbReference type="ARBA" id="ARBA00022448"/>
    </source>
</evidence>
<dbReference type="CDD" id="cd01851">
    <property type="entry name" value="GBP"/>
    <property type="match status" value="1"/>
</dbReference>
<feature type="transmembrane region" description="Helical" evidence="21">
    <location>
        <begin position="241"/>
        <end position="260"/>
    </location>
</feature>
<evidence type="ECO:0000256" key="3">
    <source>
        <dbReference type="ARBA" id="ARBA00004653"/>
    </source>
</evidence>
<keyword evidence="6 21" id="KW-0812">Transmembrane</keyword>
<dbReference type="Gene3D" id="1.10.10.10">
    <property type="entry name" value="Winged helix-like DNA-binding domain superfamily/Winged helix DNA-binding domain"/>
    <property type="match status" value="1"/>
</dbReference>
<dbReference type="PANTHER" id="PTHR10751">
    <property type="entry name" value="GUANYLATE BINDING PROTEIN"/>
    <property type="match status" value="1"/>
</dbReference>
<feature type="transmembrane region" description="Helical" evidence="21">
    <location>
        <begin position="1012"/>
        <end position="1032"/>
    </location>
</feature>
<feature type="transmembrane region" description="Helical" evidence="21">
    <location>
        <begin position="178"/>
        <end position="203"/>
    </location>
</feature>
<evidence type="ECO:0000313" key="25">
    <source>
        <dbReference type="Proteomes" id="UP001356427"/>
    </source>
</evidence>
<dbReference type="FunFam" id="3.40.50.300:FF:000314">
    <property type="entry name" value="Atlastin-2 isoform 2"/>
    <property type="match status" value="1"/>
</dbReference>
<dbReference type="PROSITE" id="PS00658">
    <property type="entry name" value="FORK_HEAD_2"/>
    <property type="match status" value="1"/>
</dbReference>
<keyword evidence="15" id="KW-0342">GTP-binding</keyword>
<dbReference type="InterPro" id="IPR015894">
    <property type="entry name" value="Guanylate-bd_N"/>
</dbReference>
<dbReference type="Pfam" id="PF02841">
    <property type="entry name" value="GBP_C"/>
    <property type="match status" value="1"/>
</dbReference>
<evidence type="ECO:0000259" key="22">
    <source>
        <dbReference type="PROSITE" id="PS50039"/>
    </source>
</evidence>
<keyword evidence="5" id="KW-0813">Transport</keyword>
<keyword evidence="7" id="KW-0547">Nucleotide-binding</keyword>
<comment type="catalytic activity">
    <reaction evidence="17">
        <text>GTP + H2O = GDP + phosphate + H(+)</text>
        <dbReference type="Rhea" id="RHEA:19669"/>
        <dbReference type="ChEBI" id="CHEBI:15377"/>
        <dbReference type="ChEBI" id="CHEBI:15378"/>
        <dbReference type="ChEBI" id="CHEBI:37565"/>
        <dbReference type="ChEBI" id="CHEBI:43474"/>
        <dbReference type="ChEBI" id="CHEBI:58189"/>
    </reaction>
    <physiologicalReaction direction="left-to-right" evidence="17">
        <dbReference type="Rhea" id="RHEA:19670"/>
    </physiologicalReaction>
</comment>
<comment type="similarity">
    <text evidence="4">Belongs to the YIF1 family.</text>
</comment>
<keyword evidence="11" id="KW-0653">Protein transport</keyword>
<dbReference type="SMART" id="SM00339">
    <property type="entry name" value="FH"/>
    <property type="match status" value="1"/>
</dbReference>
<evidence type="ECO:0000256" key="11">
    <source>
        <dbReference type="ARBA" id="ARBA00022927"/>
    </source>
</evidence>
<dbReference type="GO" id="GO:0003924">
    <property type="term" value="F:GTPase activity"/>
    <property type="evidence" value="ECO:0007669"/>
    <property type="project" value="InterPro"/>
</dbReference>
<evidence type="ECO:0000256" key="15">
    <source>
        <dbReference type="ARBA" id="ARBA00023134"/>
    </source>
</evidence>
<dbReference type="InterPro" id="IPR018122">
    <property type="entry name" value="TF_fork_head_CS_1"/>
</dbReference>
<evidence type="ECO:0008006" key="26">
    <source>
        <dbReference type="Google" id="ProtNLM"/>
    </source>
</evidence>
<keyword evidence="14 18" id="KW-0238">DNA-binding</keyword>
<keyword evidence="8" id="KW-0378">Hydrolase</keyword>
<sequence>MDLPHGYRASAKPRARAAPHAGDPLLFEDTSSAAPPMNNQGYYTTGYNMGGAPAGGPGDAGVNNLFADPMASTAMMYGSSLANQGKDIVSKEISRYVSVNKLKYFFAVDSKYVMKKLLLLMFPYTHQDWEVRYHRDTPLTPRHDVNAPDLYIPSMAFITYILLAGMALGIQKRFSPEVLGLCASTALVWVVIEVLVMLLSLYLLSVHSDLSIFDLVAYSGYKYVGMIFTVLGGLLFGSDGYFVALTWSSCALMFFIVHSLKMKILSSLSHDSMGAGASAKPRLRLYITVATAVFQPIIIYWLTSHLVSWLHERGNLLPLQPLPKTTPLPQLEPQDLIPTPHLPPSPSKPPYSFSSLIFMAIEDSPDKRLPVKGIYEWIVNSFPYYRATPGGWRNSVRHNLSLSKSFRRIHRDKCQLVGKGSLWCVCPEYRHALLEVLRKTHYYHGTNSNLLNNPALLEGADYGVSMVCDTVEISDSLSQTLLLSSAPQALTLDNPPLSSNPPSPLTPDHEEMVNMEAVEYKEEVGEEMEKDPLSDSGYIELHYYQYHQYQYLVLPGDTELDLETVEILQLDAEAQEAAGYLACSCEICLFGIPKGAMGSEPGPVQIVTVCKEDHSFALDTEALGRVLLAPEVRDKHVVVLSVAGAFRKGKSFILDFMLRYMYRKKHGEEWLGQEDEPLTGFKWRGGSEPETTGIQLWSEVFLVEKSNGTEVAVLLMDTQGAFDNQSTVKDCATIFALSTMTSSIQIYNLSQNIQEDDLQQLQLFTEYGRLAMDEIFLKPFQSLMFLIRDWSFPYEYKYGLKGGSEFLDKRLQVKETQHEELQTVREHIHSCFTSINCFLLPHPGLKVATSPAFKGQLSDVAPEFKEELRNLIPTLLHPDSLAEKEINGNKVTCRGLLEFFKAYIKIYQGEDLPHPKSMLLATAEANNLAAVAAAKDQYYKNMEKVCGGDLPYVAPASLEEKHHFFLRESLHVFSSTKKMGGQEFCDRYQDQLEAELVELWQSFRKHNESKNVFTAFRTPAVLFVLVCFLYVLSGLLLFIGLATIAFACDCVLGLAMVAMLTWAFIRYSGKYRGLGGAIDQTAGVILQQATVVLNKSRPAVAKMKKSS</sequence>
<evidence type="ECO:0000256" key="9">
    <source>
        <dbReference type="ARBA" id="ARBA00022824"/>
    </source>
</evidence>
<dbReference type="EMBL" id="JAGTTL010000029">
    <property type="protein sequence ID" value="KAK6298895.1"/>
    <property type="molecule type" value="Genomic_DNA"/>
</dbReference>
<dbReference type="InterPro" id="IPR027417">
    <property type="entry name" value="P-loop_NTPase"/>
</dbReference>
<feature type="transmembrane region" description="Helical" evidence="21">
    <location>
        <begin position="1038"/>
        <end position="1065"/>
    </location>
</feature>
<dbReference type="PROSITE" id="PS50039">
    <property type="entry name" value="FORK_HEAD_3"/>
    <property type="match status" value="1"/>
</dbReference>
<dbReference type="InterPro" id="IPR036388">
    <property type="entry name" value="WH-like_DNA-bd_sf"/>
</dbReference>
<protein>
    <recommendedName>
        <fullName evidence="26">Atlastin-3</fullName>
    </recommendedName>
</protein>
<dbReference type="InterPro" id="IPR030386">
    <property type="entry name" value="G_GB1_RHD3_dom"/>
</dbReference>
<evidence type="ECO:0000256" key="10">
    <source>
        <dbReference type="ARBA" id="ARBA00022842"/>
    </source>
</evidence>
<feature type="DNA-binding region" description="Fork-head" evidence="18">
    <location>
        <begin position="348"/>
        <end position="435"/>
    </location>
</feature>
<evidence type="ECO:0000256" key="6">
    <source>
        <dbReference type="ARBA" id="ARBA00022692"/>
    </source>
</evidence>
<dbReference type="GO" id="GO:0015031">
    <property type="term" value="P:protein transport"/>
    <property type="evidence" value="ECO:0007669"/>
    <property type="project" value="UniProtKB-KW"/>
</dbReference>
<evidence type="ECO:0000313" key="24">
    <source>
        <dbReference type="EMBL" id="KAK6298895.1"/>
    </source>
</evidence>
<dbReference type="Pfam" id="PF00250">
    <property type="entry name" value="Forkhead"/>
    <property type="match status" value="1"/>
</dbReference>
<evidence type="ECO:0000256" key="8">
    <source>
        <dbReference type="ARBA" id="ARBA00022801"/>
    </source>
</evidence>
<keyword evidence="18" id="KW-0539">Nucleus</keyword>
<gene>
    <name evidence="24" type="ORF">J4Q44_G00304050</name>
</gene>
<feature type="region of interest" description="Disordered" evidence="20">
    <location>
        <begin position="1"/>
        <end position="22"/>
    </location>
</feature>
<feature type="transmembrane region" description="Helical" evidence="21">
    <location>
        <begin position="150"/>
        <end position="171"/>
    </location>
</feature>
<dbReference type="InterPro" id="IPR036390">
    <property type="entry name" value="WH_DNA-bd_sf"/>
</dbReference>
<feature type="domain" description="Fork-head" evidence="22">
    <location>
        <begin position="348"/>
        <end position="435"/>
    </location>
</feature>
<dbReference type="GO" id="GO:0005634">
    <property type="term" value="C:nucleus"/>
    <property type="evidence" value="ECO:0007669"/>
    <property type="project" value="UniProtKB-SubCell"/>
</dbReference>
<keyword evidence="10" id="KW-0460">Magnesium</keyword>
<keyword evidence="25" id="KW-1185">Reference proteome</keyword>
<reference evidence="24 25" key="1">
    <citation type="submission" date="2021-04" db="EMBL/GenBank/DDBJ databases">
        <authorList>
            <person name="De Guttry C."/>
            <person name="Zahm M."/>
            <person name="Klopp C."/>
            <person name="Cabau C."/>
            <person name="Louis A."/>
            <person name="Berthelot C."/>
            <person name="Parey E."/>
            <person name="Roest Crollius H."/>
            <person name="Montfort J."/>
            <person name="Robinson-Rechavi M."/>
            <person name="Bucao C."/>
            <person name="Bouchez O."/>
            <person name="Gislard M."/>
            <person name="Lluch J."/>
            <person name="Milhes M."/>
            <person name="Lampietro C."/>
            <person name="Lopez Roques C."/>
            <person name="Donnadieu C."/>
            <person name="Braasch I."/>
            <person name="Desvignes T."/>
            <person name="Postlethwait J."/>
            <person name="Bobe J."/>
            <person name="Wedekind C."/>
            <person name="Guiguen Y."/>
        </authorList>
    </citation>
    <scope>NUCLEOTIDE SEQUENCE [LARGE SCALE GENOMIC DNA]</scope>
    <source>
        <strain evidence="24">Cs_M1</strain>
        <tissue evidence="24">Blood</tissue>
    </source>
</reference>
<evidence type="ECO:0000256" key="7">
    <source>
        <dbReference type="ARBA" id="ARBA00022741"/>
    </source>
</evidence>
<dbReference type="Pfam" id="PF02263">
    <property type="entry name" value="GBP"/>
    <property type="match status" value="1"/>
</dbReference>
<proteinExistence type="inferred from homology"/>
<evidence type="ECO:0000259" key="23">
    <source>
        <dbReference type="PROSITE" id="PS51715"/>
    </source>
</evidence>
<dbReference type="PRINTS" id="PR00053">
    <property type="entry name" value="FORKHEAD"/>
</dbReference>
<keyword evidence="12 21" id="KW-1133">Transmembrane helix</keyword>
<dbReference type="SUPFAM" id="SSF46785">
    <property type="entry name" value="Winged helix' DNA-binding domain"/>
    <property type="match status" value="1"/>
</dbReference>
<feature type="domain" description="GB1/RHD3-type G" evidence="23">
    <location>
        <begin position="634"/>
        <end position="880"/>
    </location>
</feature>
<dbReference type="PROSITE" id="PS51715">
    <property type="entry name" value="G_GB1_RHD3"/>
    <property type="match status" value="1"/>
</dbReference>
<evidence type="ECO:0000256" key="21">
    <source>
        <dbReference type="SAM" id="Phobius"/>
    </source>
</evidence>
<dbReference type="GO" id="GO:0043565">
    <property type="term" value="F:sequence-specific DNA binding"/>
    <property type="evidence" value="ECO:0007669"/>
    <property type="project" value="InterPro"/>
</dbReference>
<dbReference type="GO" id="GO:0000139">
    <property type="term" value="C:Golgi membrane"/>
    <property type="evidence" value="ECO:0007669"/>
    <property type="project" value="UniProtKB-SubCell"/>
</dbReference>
<evidence type="ECO:0000256" key="1">
    <source>
        <dbReference type="ARBA" id="ARBA00004123"/>
    </source>
</evidence>
<dbReference type="GO" id="GO:0003700">
    <property type="term" value="F:DNA-binding transcription factor activity"/>
    <property type="evidence" value="ECO:0007669"/>
    <property type="project" value="InterPro"/>
</dbReference>
<evidence type="ECO:0000256" key="4">
    <source>
        <dbReference type="ARBA" id="ARBA00009727"/>
    </source>
</evidence>
<evidence type="ECO:0000256" key="18">
    <source>
        <dbReference type="PROSITE-ProRule" id="PRU00089"/>
    </source>
</evidence>
<comment type="caution">
    <text evidence="24">The sequence shown here is derived from an EMBL/GenBank/DDBJ whole genome shotgun (WGS) entry which is preliminary data.</text>
</comment>
<dbReference type="InterPro" id="IPR005578">
    <property type="entry name" value="Yif1_fam"/>
</dbReference>
<comment type="subcellular location">
    <subcellularLocation>
        <location evidence="2">Endoplasmic reticulum membrane</location>
        <topology evidence="2">Multi-pass membrane protein</topology>
    </subcellularLocation>
    <subcellularLocation>
        <location evidence="3">Golgi apparatus membrane</location>
        <topology evidence="3">Multi-pass membrane protein</topology>
    </subcellularLocation>
    <subcellularLocation>
        <location evidence="1 18">Nucleus</location>
    </subcellularLocation>
</comment>
<evidence type="ECO:0000256" key="16">
    <source>
        <dbReference type="ARBA" id="ARBA00023136"/>
    </source>
</evidence>
<dbReference type="Proteomes" id="UP001356427">
    <property type="component" value="Unassembled WGS sequence"/>
</dbReference>
<comment type="similarity">
    <text evidence="19">Belongs to the TRAFAC class dynamin-like GTPase superfamily. GB1/RHD3 GTPase family.</text>
</comment>
<evidence type="ECO:0000256" key="2">
    <source>
        <dbReference type="ARBA" id="ARBA00004477"/>
    </source>
</evidence>
<evidence type="ECO:0000256" key="12">
    <source>
        <dbReference type="ARBA" id="ARBA00022989"/>
    </source>
</evidence>
<dbReference type="FunFam" id="1.20.58.420:FF:000001">
    <property type="entry name" value="Atlastin-1 isoform 1"/>
    <property type="match status" value="1"/>
</dbReference>
<keyword evidence="16 21" id="KW-0472">Membrane</keyword>
<dbReference type="InterPro" id="IPR003191">
    <property type="entry name" value="Guanylate-bd/ATL_C"/>
</dbReference>
<dbReference type="SUPFAM" id="SSF48340">
    <property type="entry name" value="Interferon-induced guanylate-binding protein 1 (GBP1), C-terminal domain"/>
    <property type="match status" value="1"/>
</dbReference>
<dbReference type="InterPro" id="IPR001766">
    <property type="entry name" value="Fork_head_dom"/>
</dbReference>
<dbReference type="GO" id="GO:1990809">
    <property type="term" value="P:endoplasmic reticulum tubular network membrane organization"/>
    <property type="evidence" value="ECO:0007669"/>
    <property type="project" value="UniProtKB-ARBA"/>
</dbReference>
<accession>A0AAN8QBL0</accession>
<name>A0AAN8QBL0_9TELE</name>
<dbReference type="Gene3D" id="3.40.50.300">
    <property type="entry name" value="P-loop containing nucleotide triphosphate hydrolases"/>
    <property type="match status" value="1"/>
</dbReference>
<dbReference type="Pfam" id="PF03878">
    <property type="entry name" value="YIF1"/>
    <property type="match status" value="1"/>
</dbReference>
<evidence type="ECO:0000256" key="19">
    <source>
        <dbReference type="PROSITE-ProRule" id="PRU01052"/>
    </source>
</evidence>
<evidence type="ECO:0000256" key="17">
    <source>
        <dbReference type="ARBA" id="ARBA00049117"/>
    </source>
</evidence>
<dbReference type="SUPFAM" id="SSF52540">
    <property type="entry name" value="P-loop containing nucleoside triphosphate hydrolases"/>
    <property type="match status" value="1"/>
</dbReference>